<proteinExistence type="predicted"/>
<accession>A0A8H7ZBE7</accession>
<gene>
    <name evidence="2" type="ORF">I7I52_03069</name>
</gene>
<name>A0A8H7ZBE7_AJECA</name>
<reference evidence="2 3" key="1">
    <citation type="submission" date="2021-01" db="EMBL/GenBank/DDBJ databases">
        <title>Chromosome-level genome assembly of a human fungal pathogen reveals clustering of transcriptionally co-regulated genes.</title>
        <authorList>
            <person name="Voorhies M."/>
            <person name="Cohen S."/>
            <person name="Shea T.P."/>
            <person name="Petrus S."/>
            <person name="Munoz J.F."/>
            <person name="Poplawski S."/>
            <person name="Goldman W.E."/>
            <person name="Michael T."/>
            <person name="Cuomo C.A."/>
            <person name="Sil A."/>
            <person name="Beyhan S."/>
        </authorList>
    </citation>
    <scope>NUCLEOTIDE SEQUENCE [LARGE SCALE GENOMIC DNA]</scope>
    <source>
        <strain evidence="2 3">G184AR</strain>
    </source>
</reference>
<feature type="signal peptide" evidence="1">
    <location>
        <begin position="1"/>
        <end position="32"/>
    </location>
</feature>
<evidence type="ECO:0000313" key="3">
    <source>
        <dbReference type="Proteomes" id="UP000670092"/>
    </source>
</evidence>
<protein>
    <recommendedName>
        <fullName evidence="4">Secreted protein</fullName>
    </recommendedName>
</protein>
<dbReference type="EMBL" id="JAEVHI010000001">
    <property type="protein sequence ID" value="KAG5304663.1"/>
    <property type="molecule type" value="Genomic_DNA"/>
</dbReference>
<dbReference type="VEuPathDB" id="FungiDB:I7I52_03069"/>
<dbReference type="Proteomes" id="UP000670092">
    <property type="component" value="Unassembled WGS sequence"/>
</dbReference>
<feature type="chain" id="PRO_5034381189" description="Secreted protein" evidence="1">
    <location>
        <begin position="33"/>
        <end position="105"/>
    </location>
</feature>
<sequence length="105" mass="11601">MFLPFPIFYDILILLSPPFLFSLRAIFASAEGEEAASYPKVTRKYASPRDTKQDQCVGGGAGVCVLDLSELSYPMPFVTIAMHNNPGPFKPLATNHFSNCAWENL</sequence>
<comment type="caution">
    <text evidence="2">The sequence shown here is derived from an EMBL/GenBank/DDBJ whole genome shotgun (WGS) entry which is preliminary data.</text>
</comment>
<evidence type="ECO:0000313" key="2">
    <source>
        <dbReference type="EMBL" id="KAG5304663.1"/>
    </source>
</evidence>
<dbReference type="AlphaFoldDB" id="A0A8H7ZBE7"/>
<evidence type="ECO:0000256" key="1">
    <source>
        <dbReference type="SAM" id="SignalP"/>
    </source>
</evidence>
<organism evidence="2 3">
    <name type="scientific">Ajellomyces capsulatus</name>
    <name type="common">Darling's disease fungus</name>
    <name type="synonym">Histoplasma capsulatum</name>
    <dbReference type="NCBI Taxonomy" id="5037"/>
    <lineage>
        <taxon>Eukaryota</taxon>
        <taxon>Fungi</taxon>
        <taxon>Dikarya</taxon>
        <taxon>Ascomycota</taxon>
        <taxon>Pezizomycotina</taxon>
        <taxon>Eurotiomycetes</taxon>
        <taxon>Eurotiomycetidae</taxon>
        <taxon>Onygenales</taxon>
        <taxon>Ajellomycetaceae</taxon>
        <taxon>Histoplasma</taxon>
    </lineage>
</organism>
<evidence type="ECO:0008006" key="4">
    <source>
        <dbReference type="Google" id="ProtNLM"/>
    </source>
</evidence>
<keyword evidence="1" id="KW-0732">Signal</keyword>